<evidence type="ECO:0000256" key="7">
    <source>
        <dbReference type="HAMAP-Rule" id="MF_00173"/>
    </source>
</evidence>
<dbReference type="EMBL" id="AYYK01000002">
    <property type="protein sequence ID" value="KRM79687.1"/>
    <property type="molecule type" value="Genomic_DNA"/>
</dbReference>
<dbReference type="InterPro" id="IPR036388">
    <property type="entry name" value="WH-like_DNA-bd_sf"/>
</dbReference>
<keyword evidence="6 7" id="KW-0804">Transcription</keyword>
<dbReference type="Gene3D" id="3.30.1360.40">
    <property type="match status" value="1"/>
</dbReference>
<feature type="domain" description="Arginine repressor DNA-binding" evidence="8">
    <location>
        <begin position="1"/>
        <end position="67"/>
    </location>
</feature>
<dbReference type="PANTHER" id="PTHR34471:SF1">
    <property type="entry name" value="ARGININE REPRESSOR"/>
    <property type="match status" value="1"/>
</dbReference>
<gene>
    <name evidence="7" type="primary">argR</name>
    <name evidence="10" type="ORF">FC84_GL000991</name>
</gene>
<dbReference type="GO" id="GO:0051259">
    <property type="term" value="P:protein complex oligomerization"/>
    <property type="evidence" value="ECO:0007669"/>
    <property type="project" value="InterPro"/>
</dbReference>
<keyword evidence="3 7" id="KW-0963">Cytoplasm</keyword>
<dbReference type="GO" id="GO:0003700">
    <property type="term" value="F:DNA-binding transcription factor activity"/>
    <property type="evidence" value="ECO:0007669"/>
    <property type="project" value="UniProtKB-UniRule"/>
</dbReference>
<dbReference type="GO" id="GO:1900079">
    <property type="term" value="P:regulation of arginine biosynthetic process"/>
    <property type="evidence" value="ECO:0007669"/>
    <property type="project" value="UniProtKB-UniRule"/>
</dbReference>
<keyword evidence="7" id="KW-0055">Arginine biosynthesis</keyword>
<dbReference type="InterPro" id="IPR001669">
    <property type="entry name" value="Arg_repress"/>
</dbReference>
<dbReference type="InterPro" id="IPR020899">
    <property type="entry name" value="Arg_repress_C"/>
</dbReference>
<evidence type="ECO:0000256" key="5">
    <source>
        <dbReference type="ARBA" id="ARBA00023125"/>
    </source>
</evidence>
<evidence type="ECO:0000313" key="11">
    <source>
        <dbReference type="Proteomes" id="UP000051813"/>
    </source>
</evidence>
<dbReference type="OrthoDB" id="9807089at2"/>
<dbReference type="Pfam" id="PF02863">
    <property type="entry name" value="Arg_repressor_C"/>
    <property type="match status" value="1"/>
</dbReference>
<dbReference type="PANTHER" id="PTHR34471">
    <property type="entry name" value="ARGININE REPRESSOR"/>
    <property type="match status" value="1"/>
</dbReference>
<comment type="similarity">
    <text evidence="2 7">Belongs to the ArgR family.</text>
</comment>
<dbReference type="InterPro" id="IPR020900">
    <property type="entry name" value="Arg_repress_DNA-bd"/>
</dbReference>
<comment type="function">
    <text evidence="7">Regulates arginine biosynthesis genes.</text>
</comment>
<evidence type="ECO:0000256" key="6">
    <source>
        <dbReference type="ARBA" id="ARBA00023163"/>
    </source>
</evidence>
<name>A0A0R2BK40_9LACO</name>
<evidence type="ECO:0000259" key="9">
    <source>
        <dbReference type="Pfam" id="PF02863"/>
    </source>
</evidence>
<dbReference type="Gene3D" id="1.10.10.10">
    <property type="entry name" value="Winged helix-like DNA-binding domain superfamily/Winged helix DNA-binding domain"/>
    <property type="match status" value="1"/>
</dbReference>
<dbReference type="InterPro" id="IPR036251">
    <property type="entry name" value="Arg_repress_C_sf"/>
</dbReference>
<organism evidence="10 11">
    <name type="scientific">Lapidilactobacillus dextrinicus DSM 20335</name>
    <dbReference type="NCBI Taxonomy" id="1423738"/>
    <lineage>
        <taxon>Bacteria</taxon>
        <taxon>Bacillati</taxon>
        <taxon>Bacillota</taxon>
        <taxon>Bacilli</taxon>
        <taxon>Lactobacillales</taxon>
        <taxon>Lactobacillaceae</taxon>
        <taxon>Lapidilactobacillus</taxon>
    </lineage>
</organism>
<evidence type="ECO:0000256" key="1">
    <source>
        <dbReference type="ARBA" id="ARBA00004496"/>
    </source>
</evidence>
<comment type="pathway">
    <text evidence="7">Amino-acid biosynthesis; L-arginine biosynthesis [regulation].</text>
</comment>
<keyword evidence="7" id="KW-0028">Amino-acid biosynthesis</keyword>
<dbReference type="SUPFAM" id="SSF55252">
    <property type="entry name" value="C-terminal domain of arginine repressor"/>
    <property type="match status" value="1"/>
</dbReference>
<sequence length="152" mass="16833">MDKQLRHDLIKAAVQENKIASQSDLVTYLAKKGYPITQATVSRDISELHLIKVAQADGSFYQLPQVEQIDRSDATLAELLKNVNAQFYRQDNLISIETAPGSGIVVANAIKQRHWSEIFTVLGTDDSALLVLKKDDVNNSDIVSERLAALLN</sequence>
<dbReference type="GO" id="GO:0034618">
    <property type="term" value="F:arginine binding"/>
    <property type="evidence" value="ECO:0007669"/>
    <property type="project" value="InterPro"/>
</dbReference>
<keyword evidence="4 7" id="KW-0805">Transcription regulation</keyword>
<evidence type="ECO:0000256" key="4">
    <source>
        <dbReference type="ARBA" id="ARBA00023015"/>
    </source>
</evidence>
<dbReference type="PRINTS" id="PR01467">
    <property type="entry name" value="ARGREPRESSOR"/>
</dbReference>
<evidence type="ECO:0000259" key="8">
    <source>
        <dbReference type="Pfam" id="PF01316"/>
    </source>
</evidence>
<keyword evidence="7" id="KW-0678">Repressor</keyword>
<dbReference type="InterPro" id="IPR036390">
    <property type="entry name" value="WH_DNA-bd_sf"/>
</dbReference>
<dbReference type="SUPFAM" id="SSF46785">
    <property type="entry name" value="Winged helix' DNA-binding domain"/>
    <property type="match status" value="1"/>
</dbReference>
<keyword evidence="11" id="KW-1185">Reference proteome</keyword>
<dbReference type="AlphaFoldDB" id="A0A0R2BK40"/>
<dbReference type="UniPathway" id="UPA00068"/>
<accession>A0A0R2BK40</accession>
<comment type="caution">
    <text evidence="10">The sequence shown here is derived from an EMBL/GenBank/DDBJ whole genome shotgun (WGS) entry which is preliminary data.</text>
</comment>
<dbReference type="STRING" id="1423738.FC84_GL000991"/>
<evidence type="ECO:0000256" key="3">
    <source>
        <dbReference type="ARBA" id="ARBA00022490"/>
    </source>
</evidence>
<evidence type="ECO:0000256" key="2">
    <source>
        <dbReference type="ARBA" id="ARBA00008316"/>
    </source>
</evidence>
<protein>
    <recommendedName>
        <fullName evidence="7">Arginine repressor</fullName>
    </recommendedName>
</protein>
<keyword evidence="5 7" id="KW-0238">DNA-binding</keyword>
<dbReference type="GO" id="GO:0006526">
    <property type="term" value="P:L-arginine biosynthetic process"/>
    <property type="evidence" value="ECO:0007669"/>
    <property type="project" value="UniProtKB-UniPathway"/>
</dbReference>
<evidence type="ECO:0000313" key="10">
    <source>
        <dbReference type="EMBL" id="KRM79687.1"/>
    </source>
</evidence>
<comment type="subcellular location">
    <subcellularLocation>
        <location evidence="1 7">Cytoplasm</location>
    </subcellularLocation>
</comment>
<dbReference type="PATRIC" id="fig|1423738.3.peg.1001"/>
<proteinExistence type="inferred from homology"/>
<dbReference type="GO" id="GO:0003677">
    <property type="term" value="F:DNA binding"/>
    <property type="evidence" value="ECO:0007669"/>
    <property type="project" value="UniProtKB-KW"/>
</dbReference>
<dbReference type="Pfam" id="PF01316">
    <property type="entry name" value="Arg_repressor"/>
    <property type="match status" value="1"/>
</dbReference>
<feature type="domain" description="Arginine repressor C-terminal" evidence="9">
    <location>
        <begin position="88"/>
        <end position="136"/>
    </location>
</feature>
<dbReference type="RefSeq" id="WP_057754415.1">
    <property type="nucleotide sequence ID" value="NZ_AYYK01000002.1"/>
</dbReference>
<dbReference type="GO" id="GO:0005737">
    <property type="term" value="C:cytoplasm"/>
    <property type="evidence" value="ECO:0007669"/>
    <property type="project" value="UniProtKB-SubCell"/>
</dbReference>
<dbReference type="HAMAP" id="MF_00173">
    <property type="entry name" value="Arg_repressor"/>
    <property type="match status" value="1"/>
</dbReference>
<reference evidence="10 11" key="1">
    <citation type="journal article" date="2015" name="Genome Announc.">
        <title>Expanding the biotechnology potential of lactobacilli through comparative genomics of 213 strains and associated genera.</title>
        <authorList>
            <person name="Sun Z."/>
            <person name="Harris H.M."/>
            <person name="McCann A."/>
            <person name="Guo C."/>
            <person name="Argimon S."/>
            <person name="Zhang W."/>
            <person name="Yang X."/>
            <person name="Jeffery I.B."/>
            <person name="Cooney J.C."/>
            <person name="Kagawa T.F."/>
            <person name="Liu W."/>
            <person name="Song Y."/>
            <person name="Salvetti E."/>
            <person name="Wrobel A."/>
            <person name="Rasinkangas P."/>
            <person name="Parkhill J."/>
            <person name="Rea M.C."/>
            <person name="O'Sullivan O."/>
            <person name="Ritari J."/>
            <person name="Douillard F.P."/>
            <person name="Paul Ross R."/>
            <person name="Yang R."/>
            <person name="Briner A.E."/>
            <person name="Felis G.E."/>
            <person name="de Vos W.M."/>
            <person name="Barrangou R."/>
            <person name="Klaenhammer T.R."/>
            <person name="Caufield P.W."/>
            <person name="Cui Y."/>
            <person name="Zhang H."/>
            <person name="O'Toole P.W."/>
        </authorList>
    </citation>
    <scope>NUCLEOTIDE SEQUENCE [LARGE SCALE GENOMIC DNA]</scope>
    <source>
        <strain evidence="10 11">DSM 20335</strain>
    </source>
</reference>
<dbReference type="Proteomes" id="UP000051813">
    <property type="component" value="Unassembled WGS sequence"/>
</dbReference>